<dbReference type="Proteomes" id="UP001057452">
    <property type="component" value="Chromosome 24"/>
</dbReference>
<name>A0ACB9VRW5_CHAAC</name>
<accession>A0ACB9VRW5</accession>
<sequence>MPPLSTQQSRSDHPECSKNGLQVGREIRFALQEQPALRSVGRPHRVPSPRLKGVNPVTAAGLSPFCTSLASGLMIGLEEKVGNLNYSLVKKDSACSLAYPRNAVVSISVQQL</sequence>
<protein>
    <submittedName>
        <fullName evidence="1">Uncharacterized protein</fullName>
    </submittedName>
</protein>
<comment type="caution">
    <text evidence="1">The sequence shown here is derived from an EMBL/GenBank/DDBJ whole genome shotgun (WGS) entry which is preliminary data.</text>
</comment>
<evidence type="ECO:0000313" key="2">
    <source>
        <dbReference type="Proteomes" id="UP001057452"/>
    </source>
</evidence>
<evidence type="ECO:0000313" key="1">
    <source>
        <dbReference type="EMBL" id="KAI4802330.1"/>
    </source>
</evidence>
<reference evidence="1" key="1">
    <citation type="submission" date="2022-05" db="EMBL/GenBank/DDBJ databases">
        <title>Chromosome-level genome of Chaenocephalus aceratus.</title>
        <authorList>
            <person name="Park H."/>
        </authorList>
    </citation>
    <scope>NUCLEOTIDE SEQUENCE</scope>
    <source>
        <strain evidence="1">KU_202001</strain>
    </source>
</reference>
<proteinExistence type="predicted"/>
<organism evidence="1 2">
    <name type="scientific">Chaenocephalus aceratus</name>
    <name type="common">Blackfin icefish</name>
    <name type="synonym">Chaenichthys aceratus</name>
    <dbReference type="NCBI Taxonomy" id="36190"/>
    <lineage>
        <taxon>Eukaryota</taxon>
        <taxon>Metazoa</taxon>
        <taxon>Chordata</taxon>
        <taxon>Craniata</taxon>
        <taxon>Vertebrata</taxon>
        <taxon>Euteleostomi</taxon>
        <taxon>Actinopterygii</taxon>
        <taxon>Neopterygii</taxon>
        <taxon>Teleostei</taxon>
        <taxon>Neoteleostei</taxon>
        <taxon>Acanthomorphata</taxon>
        <taxon>Eupercaria</taxon>
        <taxon>Perciformes</taxon>
        <taxon>Notothenioidei</taxon>
        <taxon>Channichthyidae</taxon>
        <taxon>Chaenocephalus</taxon>
    </lineage>
</organism>
<dbReference type="EMBL" id="CM043808">
    <property type="protein sequence ID" value="KAI4802330.1"/>
    <property type="molecule type" value="Genomic_DNA"/>
</dbReference>
<gene>
    <name evidence="1" type="ORF">KUCAC02_020178</name>
</gene>
<keyword evidence="2" id="KW-1185">Reference proteome</keyword>